<protein>
    <submittedName>
        <fullName evidence="1">Uncharacterized protein</fullName>
    </submittedName>
</protein>
<organism evidence="1 2">
    <name type="scientific">Candidatus Scalindua japonica</name>
    <dbReference type="NCBI Taxonomy" id="1284222"/>
    <lineage>
        <taxon>Bacteria</taxon>
        <taxon>Pseudomonadati</taxon>
        <taxon>Planctomycetota</taxon>
        <taxon>Candidatus Brocadiia</taxon>
        <taxon>Candidatus Brocadiales</taxon>
        <taxon>Candidatus Scalinduaceae</taxon>
        <taxon>Candidatus Scalindua</taxon>
    </lineage>
</organism>
<sequence>MAYALVKTIVVSNKSYISPKMVFHARNLQLLSIEKPQSVTKFEELEKTMTVHNRQMMNSENLTN</sequence>
<evidence type="ECO:0000313" key="1">
    <source>
        <dbReference type="EMBL" id="GAX62218.1"/>
    </source>
</evidence>
<proteinExistence type="predicted"/>
<dbReference type="Proteomes" id="UP000218542">
    <property type="component" value="Unassembled WGS sequence"/>
</dbReference>
<name>A0A286U248_9BACT</name>
<accession>A0A286U248</accession>
<reference evidence="2" key="1">
    <citation type="journal article" date="2017" name="Environ. Microbiol. Rep.">
        <title>Genetic Diversity of Marine Anaerobic Ammonium-Oxidizing Bacteria as Revealed by Genomic and Proteomic Analyses of 'Candidatus Scalindua japonica'.</title>
        <authorList>
            <person name="Oshiki M."/>
            <person name="Mizuto K."/>
            <person name="Kimura Z."/>
            <person name="Kindaichi T."/>
            <person name="Satoh H."/>
            <person name="Okabe S."/>
        </authorList>
    </citation>
    <scope>NUCLEOTIDE SEQUENCE [LARGE SCALE GENOMIC DNA]</scope>
    <source>
        <strain evidence="2">husup-a2</strain>
    </source>
</reference>
<dbReference type="AlphaFoldDB" id="A0A286U248"/>
<evidence type="ECO:0000313" key="2">
    <source>
        <dbReference type="Proteomes" id="UP000218542"/>
    </source>
</evidence>
<keyword evidence="2" id="KW-1185">Reference proteome</keyword>
<gene>
    <name evidence="1" type="ORF">SCALIN_C28_0424</name>
</gene>
<dbReference type="EMBL" id="BAOS01000028">
    <property type="protein sequence ID" value="GAX62218.1"/>
    <property type="molecule type" value="Genomic_DNA"/>
</dbReference>
<comment type="caution">
    <text evidence="1">The sequence shown here is derived from an EMBL/GenBank/DDBJ whole genome shotgun (WGS) entry which is preliminary data.</text>
</comment>